<dbReference type="RefSeq" id="YP_009290807.1">
    <property type="nucleotide sequence ID" value="NC_031107.2"/>
</dbReference>
<organism evidence="1 2">
    <name type="scientific">Erwinia phage vB_EamM_Asesino</name>
    <dbReference type="NCBI Taxonomy" id="1883370"/>
    <lineage>
        <taxon>Viruses</taxon>
        <taxon>Duplodnaviria</taxon>
        <taxon>Heunggongvirae</taxon>
        <taxon>Uroviricota</taxon>
        <taxon>Caudoviricetes</taxon>
        <taxon>Chimalliviridae</taxon>
        <taxon>Erskinevirus</taxon>
        <taxon>Erskinevirus asesino</taxon>
    </lineage>
</organism>
<gene>
    <name evidence="1" type="ORF">ASESINO_189</name>
</gene>
<proteinExistence type="predicted"/>
<protein>
    <recommendedName>
        <fullName evidence="3">Virion structural protein</fullName>
    </recommendedName>
</protein>
<reference evidence="1" key="1">
    <citation type="submission" date="2016-06" db="EMBL/GenBank/DDBJ databases">
        <authorList>
            <person name="Berg J.A."/>
            <person name="Hyde J.R."/>
            <person name="Breakwell D.P."/>
            <person name="Hope S."/>
            <person name="Grose J.H."/>
        </authorList>
    </citation>
    <scope>NUCLEOTIDE SEQUENCE [LARGE SCALE GENOMIC DNA]</scope>
</reference>
<evidence type="ECO:0000313" key="2">
    <source>
        <dbReference type="Proteomes" id="UP000202181"/>
    </source>
</evidence>
<evidence type="ECO:0000313" key="1">
    <source>
        <dbReference type="EMBL" id="ANZ48202.1"/>
    </source>
</evidence>
<name>A0A1B2IAC4_9CAUD</name>
<dbReference type="GeneID" id="29057139"/>
<dbReference type="EMBL" id="KX397364">
    <property type="protein sequence ID" value="ANZ48202.1"/>
    <property type="molecule type" value="Genomic_DNA"/>
</dbReference>
<sequence length="1389" mass="150515">MKTYPYDPRGTSTENRFTEERVIESDNSNDRVVVLDHAPFFDGLVVQQPGSSTPLTRGTDYELEYALTALDDSVAAPVFCGVHLINPDIKGLVTFTGQMLGGTFYDGFVEILDELVKYINNPTSADFLQLDHRPSLYPPTPAATSWADMLNKKFLASAVHDVELDAGAANDLIREKLAALKLEVEAMAADIAAFNFPGHVNATNPHQTTVAQNGAHPVNLKTPDTFLAYGKTLRTLTAEIRALGLQQADIDKYISKWVSKDAKGVFNATISGTRALFRSPAGESEIVFSTDAFTLKSNGSIVLAAGYVSGDSTTRFMEWKAGTNTLRIESTGSALGMDKLTLNGVTLLTTTALREYQQDPGDNGSGSDPDDTKIYIEGRNGVTFTGKGSKADPISGTVTPASATTTVKGVAKLKKGPGTETSGVASTPDSLTGYEADMGGYVLKSTLLNNKAMDDGSRTLTKTDLGLGNASNIADVDKPLSDDLSEALTELSPSGHHHDWSELNIYEASQQVQGIGRYSKNQAGLATGRGVTPSVLKALSDRLEVVAAALANAKSGTVTDFTAVKASTWTLNTYRLSVTDLRYFYLDAGTRKEGVVSGTIDLQTTPMFNWFSPDNQMEETWPNAVINTGAGLSFTGLTEQPPFPIQGKQIGKTLNGMGDLSVVSVLAKLRLKTATGAFKIYVAGGGKITVYLNGEQVATGASPLYVVAEPPLGVDEHCIAIKAECNDTAKAAALQFDIYDDLYPLYFSGTQTKLEYLQEFVTKPGGLRHYLYVNMLTTSLYSRAEPILSQDLDIERGFIGYIDLPASPGSQSTVSFDTMFDFGPSEEVKAHIGVKHAHSVKASDWAFSDNPRFKMLAKVQPEPFTYGMVKHYSSNNLGNLFYGTRGMIDWYHTGNNKSDILAWFSNENSHPMCWFTPFNPKEGNAPTFEGGMIIDIENTAAAVAHAEEPSLVLLSARNNIPGCNKTLRISLSDFKCYYGILSRTQQVTNDAVSTSGIPMVGEFEITRGITLTMLSNTWIPTGDCLDYVDLGVNAPFTGTFSPRWAVRYRYNVNTEVLRLSVLCGQPGMVAVREQQVELKLPIDLLSYFIGEGIGVRLNSLAKSERLRVGPALMNPNVAALNLDKYQYLRSLFEAYVDSNLERRIDSSRDMEYGLKTVDPVTYGEPVNWELTEWVSVPCGQGNAELSHRGQLGLPFHSSRAVRGSLLFPSNKLPNNWTVAKAAAAGVAPMRFRDPILLCWYPDKATAKAIASMDGTLKGPHMAGGVILGSRIPDPGSANSWVALASDQRVALTATNLAAGQAVYLWFKPADTASGEALNFSLSLPLKDSSGTVITTLTEDSAWEIRSASPQFVAEKRNPFHLTSTAWLWVLSELKREQAADGNKLGEWSS</sequence>
<keyword evidence="2" id="KW-1185">Reference proteome</keyword>
<accession>A0A1B2IAC4</accession>
<evidence type="ECO:0008006" key="3">
    <source>
        <dbReference type="Google" id="ProtNLM"/>
    </source>
</evidence>
<dbReference type="KEGG" id="vg:29057139"/>
<dbReference type="Proteomes" id="UP000202181">
    <property type="component" value="Segment"/>
</dbReference>